<dbReference type="Proteomes" id="UP000217103">
    <property type="component" value="Unassembled WGS sequence"/>
</dbReference>
<dbReference type="InterPro" id="IPR036291">
    <property type="entry name" value="NAD(P)-bd_dom_sf"/>
</dbReference>
<keyword evidence="6" id="KW-1185">Reference proteome</keyword>
<dbReference type="FunFam" id="3.40.50.720:FF:000173">
    <property type="entry name" value="3-oxoacyl-[acyl-carrier protein] reductase"/>
    <property type="match status" value="1"/>
</dbReference>
<dbReference type="InterPro" id="IPR020904">
    <property type="entry name" value="Sc_DH/Rdtase_CS"/>
</dbReference>
<dbReference type="Gene3D" id="3.40.50.720">
    <property type="entry name" value="NAD(P)-binding Rossmann-like Domain"/>
    <property type="match status" value="1"/>
</dbReference>
<accession>A0A1H1H7H6</accession>
<dbReference type="SMART" id="SM00822">
    <property type="entry name" value="PKS_KR"/>
    <property type="match status" value="1"/>
</dbReference>
<dbReference type="OrthoDB" id="286404at2"/>
<evidence type="ECO:0000313" key="6">
    <source>
        <dbReference type="Proteomes" id="UP000217103"/>
    </source>
</evidence>
<comment type="similarity">
    <text evidence="1 3">Belongs to the short-chain dehydrogenases/reductases (SDR) family.</text>
</comment>
<feature type="domain" description="Ketoreductase" evidence="4">
    <location>
        <begin position="12"/>
        <end position="192"/>
    </location>
</feature>
<evidence type="ECO:0000256" key="2">
    <source>
        <dbReference type="ARBA" id="ARBA00023002"/>
    </source>
</evidence>
<protein>
    <submittedName>
        <fullName evidence="5">3-oxoacyl-[acyl-carrier protein] reductase</fullName>
    </submittedName>
</protein>
<dbReference type="PANTHER" id="PTHR42879">
    <property type="entry name" value="3-OXOACYL-(ACYL-CARRIER-PROTEIN) REDUCTASE"/>
    <property type="match status" value="1"/>
</dbReference>
<proteinExistence type="inferred from homology"/>
<dbReference type="STRING" id="35622.SAMN04489764_4106"/>
<dbReference type="AlphaFoldDB" id="A0A1H1H7H6"/>
<evidence type="ECO:0000313" key="5">
    <source>
        <dbReference type="EMBL" id="SDR21078.1"/>
    </source>
</evidence>
<dbReference type="PRINTS" id="PR00081">
    <property type="entry name" value="GDHRDH"/>
</dbReference>
<evidence type="ECO:0000259" key="4">
    <source>
        <dbReference type="SMART" id="SM00822"/>
    </source>
</evidence>
<evidence type="ECO:0000256" key="1">
    <source>
        <dbReference type="ARBA" id="ARBA00006484"/>
    </source>
</evidence>
<evidence type="ECO:0000256" key="3">
    <source>
        <dbReference type="RuleBase" id="RU000363"/>
    </source>
</evidence>
<dbReference type="Pfam" id="PF00106">
    <property type="entry name" value="adh_short"/>
    <property type="match status" value="1"/>
</dbReference>
<dbReference type="PROSITE" id="PS00061">
    <property type="entry name" value="ADH_SHORT"/>
    <property type="match status" value="1"/>
</dbReference>
<organism evidence="5 6">
    <name type="scientific">Thermostaphylospora chromogena</name>
    <dbReference type="NCBI Taxonomy" id="35622"/>
    <lineage>
        <taxon>Bacteria</taxon>
        <taxon>Bacillati</taxon>
        <taxon>Actinomycetota</taxon>
        <taxon>Actinomycetes</taxon>
        <taxon>Streptosporangiales</taxon>
        <taxon>Thermomonosporaceae</taxon>
        <taxon>Thermostaphylospora</taxon>
    </lineage>
</organism>
<dbReference type="InterPro" id="IPR002347">
    <property type="entry name" value="SDR_fam"/>
</dbReference>
<dbReference type="InterPro" id="IPR050259">
    <property type="entry name" value="SDR"/>
</dbReference>
<dbReference type="CDD" id="cd05233">
    <property type="entry name" value="SDR_c"/>
    <property type="match status" value="1"/>
</dbReference>
<dbReference type="SUPFAM" id="SSF51735">
    <property type="entry name" value="NAD(P)-binding Rossmann-fold domains"/>
    <property type="match status" value="1"/>
</dbReference>
<dbReference type="RefSeq" id="WP_093261112.1">
    <property type="nucleotide sequence ID" value="NZ_FNKK01000002.1"/>
</dbReference>
<dbReference type="PANTHER" id="PTHR42879:SF2">
    <property type="entry name" value="3-OXOACYL-[ACYL-CARRIER-PROTEIN] REDUCTASE FABG"/>
    <property type="match status" value="1"/>
</dbReference>
<dbReference type="GO" id="GO:0016491">
    <property type="term" value="F:oxidoreductase activity"/>
    <property type="evidence" value="ECO:0007669"/>
    <property type="project" value="UniProtKB-KW"/>
</dbReference>
<name>A0A1H1H7H6_9ACTN</name>
<dbReference type="PRINTS" id="PR00080">
    <property type="entry name" value="SDRFAMILY"/>
</dbReference>
<gene>
    <name evidence="5" type="ORF">SAMN04489764_4106</name>
</gene>
<keyword evidence="2" id="KW-0560">Oxidoreductase</keyword>
<dbReference type="InterPro" id="IPR057326">
    <property type="entry name" value="KR_dom"/>
</dbReference>
<sequence length="249" mass="26210">MTDAQTDTLAGRTALVTGASGGIGRAIAVRLADAGADLALAYGRHREEAEHVAERIRAKGRKAELWSGDLADPAVAVELVERTRERFGSLDILVANAGVGQRSAWDEVDLETWDTAMAVNTRAPFLMAQRALPGMIERGWGRVLFVSSVAALTGGVIGPHYAASKAALHGLTHHLAARVAAHGVTVNTIAPALVEDTWMLPGGVDELRSAVPVGRLGRPEEVASMAFAMITNGYLTGKIITLDGGIHPR</sequence>
<reference evidence="5 6" key="1">
    <citation type="submission" date="2016-10" db="EMBL/GenBank/DDBJ databases">
        <authorList>
            <person name="de Groot N.N."/>
        </authorList>
    </citation>
    <scope>NUCLEOTIDE SEQUENCE [LARGE SCALE GENOMIC DNA]</scope>
    <source>
        <strain evidence="5 6">DSM 43794</strain>
    </source>
</reference>
<dbReference type="GO" id="GO:0032787">
    <property type="term" value="P:monocarboxylic acid metabolic process"/>
    <property type="evidence" value="ECO:0007669"/>
    <property type="project" value="UniProtKB-ARBA"/>
</dbReference>
<dbReference type="EMBL" id="FNKK01000002">
    <property type="protein sequence ID" value="SDR21078.1"/>
    <property type="molecule type" value="Genomic_DNA"/>
</dbReference>